<dbReference type="AlphaFoldDB" id="A0A501WRE2"/>
<evidence type="ECO:0000313" key="3">
    <source>
        <dbReference type="Proteomes" id="UP000319255"/>
    </source>
</evidence>
<dbReference type="Proteomes" id="UP000319255">
    <property type="component" value="Unassembled WGS sequence"/>
</dbReference>
<dbReference type="PROSITE" id="PS51671">
    <property type="entry name" value="ACT"/>
    <property type="match status" value="1"/>
</dbReference>
<dbReference type="InterPro" id="IPR044074">
    <property type="entry name" value="PurU_ACT"/>
</dbReference>
<dbReference type="InterPro" id="IPR004810">
    <property type="entry name" value="PurU"/>
</dbReference>
<gene>
    <name evidence="2" type="primary">purU</name>
    <name evidence="2" type="ORF">FJM51_07845</name>
</gene>
<keyword evidence="2" id="KW-0378">Hydrolase</keyword>
<proteinExistence type="predicted"/>
<dbReference type="SUPFAM" id="SSF55021">
    <property type="entry name" value="ACT-like"/>
    <property type="match status" value="1"/>
</dbReference>
<accession>A0A501WRE2</accession>
<dbReference type="EC" id="3.5.1.10" evidence="2"/>
<dbReference type="InterPro" id="IPR045865">
    <property type="entry name" value="ACT-like_dom_sf"/>
</dbReference>
<protein>
    <submittedName>
        <fullName evidence="2">Formyltetrahydrofolate deformylase</fullName>
        <ecNumber evidence="2">3.5.1.10</ecNumber>
    </submittedName>
</protein>
<evidence type="ECO:0000313" key="2">
    <source>
        <dbReference type="EMBL" id="TPE51928.1"/>
    </source>
</evidence>
<dbReference type="CDD" id="cd04875">
    <property type="entry name" value="ACT_F4HF-DF"/>
    <property type="match status" value="1"/>
</dbReference>
<reference evidence="2 3" key="1">
    <citation type="submission" date="2019-06" db="EMBL/GenBank/DDBJ databases">
        <title>A novel bacterium of genus Amaricoccus, isolated from marine sediment.</title>
        <authorList>
            <person name="Huang H."/>
            <person name="Mo K."/>
            <person name="Hu Y."/>
        </authorList>
    </citation>
    <scope>NUCLEOTIDE SEQUENCE [LARGE SCALE GENOMIC DNA]</scope>
    <source>
        <strain evidence="2 3">HB172011</strain>
    </source>
</reference>
<evidence type="ECO:0000259" key="1">
    <source>
        <dbReference type="PROSITE" id="PS51671"/>
    </source>
</evidence>
<dbReference type="EMBL" id="VFRP01000005">
    <property type="protein sequence ID" value="TPE51928.1"/>
    <property type="molecule type" value="Genomic_DNA"/>
</dbReference>
<dbReference type="GO" id="GO:0006189">
    <property type="term" value="P:'de novo' IMP biosynthetic process"/>
    <property type="evidence" value="ECO:0007669"/>
    <property type="project" value="InterPro"/>
</dbReference>
<dbReference type="InterPro" id="IPR002912">
    <property type="entry name" value="ACT_dom"/>
</dbReference>
<comment type="caution">
    <text evidence="2">The sequence shown here is derived from an EMBL/GenBank/DDBJ whole genome shotgun (WGS) entry which is preliminary data.</text>
</comment>
<dbReference type="PRINTS" id="PR01575">
    <property type="entry name" value="FFH4HYDRLASE"/>
</dbReference>
<feature type="domain" description="ACT" evidence="1">
    <location>
        <begin position="5"/>
        <end position="71"/>
    </location>
</feature>
<feature type="non-terminal residue" evidence="2">
    <location>
        <position position="71"/>
    </location>
</feature>
<organism evidence="2 3">
    <name type="scientific">Amaricoccus solimangrovi</name>
    <dbReference type="NCBI Taxonomy" id="2589815"/>
    <lineage>
        <taxon>Bacteria</taxon>
        <taxon>Pseudomonadati</taxon>
        <taxon>Pseudomonadota</taxon>
        <taxon>Alphaproteobacteria</taxon>
        <taxon>Rhodobacterales</taxon>
        <taxon>Paracoccaceae</taxon>
        <taxon>Amaricoccus</taxon>
    </lineage>
</organism>
<dbReference type="RefSeq" id="WP_368733478.1">
    <property type="nucleotide sequence ID" value="NZ_VFRP01000005.1"/>
</dbReference>
<dbReference type="GO" id="GO:0008864">
    <property type="term" value="F:formyltetrahydrofolate deformylase activity"/>
    <property type="evidence" value="ECO:0007669"/>
    <property type="project" value="UniProtKB-EC"/>
</dbReference>
<keyword evidence="3" id="KW-1185">Reference proteome</keyword>
<name>A0A501WRE2_9RHOB</name>
<dbReference type="Pfam" id="PF01842">
    <property type="entry name" value="ACT"/>
    <property type="match status" value="1"/>
</dbReference>
<sequence length="71" mass="7697">MTRYCLTVACVSRRGIVAAIAGHLADTGCNITDSSQFDDSETGRFFMRVSFVSEEKADLASLREGFDAVAE</sequence>
<dbReference type="Gene3D" id="3.30.70.260">
    <property type="match status" value="1"/>
</dbReference>